<feature type="transmembrane region" description="Helical" evidence="13">
    <location>
        <begin position="379"/>
        <end position="402"/>
    </location>
</feature>
<dbReference type="CDD" id="cd03249">
    <property type="entry name" value="ABC_MTABC3_MDL1_MDL2"/>
    <property type="match status" value="2"/>
</dbReference>
<protein>
    <submittedName>
        <fullName evidence="16">DgyrCDS6378</fullName>
    </submittedName>
</protein>
<dbReference type="EMBL" id="CAJFCJ010000007">
    <property type="protein sequence ID" value="CAD5117623.1"/>
    <property type="molecule type" value="Genomic_DNA"/>
</dbReference>
<evidence type="ECO:0000256" key="4">
    <source>
        <dbReference type="ARBA" id="ARBA00022692"/>
    </source>
</evidence>
<feature type="transmembrane region" description="Helical" evidence="13">
    <location>
        <begin position="859"/>
        <end position="892"/>
    </location>
</feature>
<feature type="transmembrane region" description="Helical" evidence="13">
    <location>
        <begin position="1123"/>
        <end position="1144"/>
    </location>
</feature>
<feature type="domain" description="ABC transmembrane type-1" evidence="15">
    <location>
        <begin position="101"/>
        <end position="468"/>
    </location>
</feature>
<dbReference type="InterPro" id="IPR003439">
    <property type="entry name" value="ABC_transporter-like_ATP-bd"/>
</dbReference>
<accession>A0A7I8VPG4</accession>
<dbReference type="PANTHER" id="PTHR43394:SF27">
    <property type="entry name" value="ATP-DEPENDENT TRANSLOCASE ABCB1-LIKE"/>
    <property type="match status" value="1"/>
</dbReference>
<feature type="transmembrane region" description="Helical" evidence="13">
    <location>
        <begin position="302"/>
        <end position="321"/>
    </location>
</feature>
<comment type="caution">
    <text evidence="16">The sequence shown here is derived from an EMBL/GenBank/DDBJ whole genome shotgun (WGS) entry which is preliminary data.</text>
</comment>
<feature type="transmembrane region" description="Helical" evidence="13">
    <location>
        <begin position="904"/>
        <end position="926"/>
    </location>
</feature>
<dbReference type="GO" id="GO:0090374">
    <property type="term" value="P:oligopeptide export from mitochondrion"/>
    <property type="evidence" value="ECO:0007669"/>
    <property type="project" value="TreeGrafter"/>
</dbReference>
<evidence type="ECO:0000256" key="1">
    <source>
        <dbReference type="ARBA" id="ARBA00004141"/>
    </source>
</evidence>
<evidence type="ECO:0000256" key="3">
    <source>
        <dbReference type="ARBA" id="ARBA00022448"/>
    </source>
</evidence>
<dbReference type="InterPro" id="IPR027417">
    <property type="entry name" value="P-loop_NTPase"/>
</dbReference>
<evidence type="ECO:0000256" key="10">
    <source>
        <dbReference type="ARBA" id="ARBA00023136"/>
    </source>
</evidence>
<dbReference type="InterPro" id="IPR003593">
    <property type="entry name" value="AAA+_ATPase"/>
</dbReference>
<dbReference type="Pfam" id="PF00005">
    <property type="entry name" value="ABC_tran"/>
    <property type="match status" value="2"/>
</dbReference>
<dbReference type="InterPro" id="IPR017871">
    <property type="entry name" value="ABC_transporter-like_CS"/>
</dbReference>
<keyword evidence="11" id="KW-0325">Glycoprotein</keyword>
<feature type="region of interest" description="Disordered" evidence="12">
    <location>
        <begin position="34"/>
        <end position="60"/>
    </location>
</feature>
<evidence type="ECO:0000259" key="14">
    <source>
        <dbReference type="PROSITE" id="PS50893"/>
    </source>
</evidence>
<dbReference type="Proteomes" id="UP000549394">
    <property type="component" value="Unassembled WGS sequence"/>
</dbReference>
<feature type="transmembrane region" description="Helical" evidence="13">
    <location>
        <begin position="994"/>
        <end position="1019"/>
    </location>
</feature>
<dbReference type="GO" id="GO:0005743">
    <property type="term" value="C:mitochondrial inner membrane"/>
    <property type="evidence" value="ECO:0007669"/>
    <property type="project" value="TreeGrafter"/>
</dbReference>
<dbReference type="SMART" id="SM00382">
    <property type="entry name" value="AAA"/>
    <property type="match status" value="2"/>
</dbReference>
<evidence type="ECO:0000256" key="13">
    <source>
        <dbReference type="SAM" id="Phobius"/>
    </source>
</evidence>
<dbReference type="GO" id="GO:0005524">
    <property type="term" value="F:ATP binding"/>
    <property type="evidence" value="ECO:0007669"/>
    <property type="project" value="UniProtKB-KW"/>
</dbReference>
<dbReference type="GO" id="GO:0016887">
    <property type="term" value="F:ATP hydrolysis activity"/>
    <property type="evidence" value="ECO:0007669"/>
    <property type="project" value="InterPro"/>
</dbReference>
<evidence type="ECO:0000256" key="7">
    <source>
        <dbReference type="ARBA" id="ARBA00022840"/>
    </source>
</evidence>
<dbReference type="PROSITE" id="PS50893">
    <property type="entry name" value="ABC_TRANSPORTER_2"/>
    <property type="match status" value="2"/>
</dbReference>
<dbReference type="InterPro" id="IPR039421">
    <property type="entry name" value="Type_1_exporter"/>
</dbReference>
<sequence>MADDFAPYSFINNAYELDPQDIVINEKEDKIEEKKDWTEKNGLKAPPHIFPPKSPHPAPTEEQLKAECAKSNVEKYTGKGGAVPMSEVFRYADSRDIFFMILGGVAAAIHGALYVLVTVLLGLQMDTFINYDRSEWYLNAYNDSITSESRKLGVNLTKAMIYQNRSLINLLGQNSSLPYLNSCLVNDIDNNGVLKEMRGYTWWYLGFAGLVLICAFLQITLWVVSAERQVRRIRTLFLKAVLRQEVGWYDQLGVGELNTRMSDDMYKIIDGIGDKFATFIQMFSCFIVSFVTGFVTGWKLSLVMLAIVPALIGAALVASKLNASLTAKELKAYAKAGKVAEEVLGSIRTVAAFGGEKKESIRYTNNLYDARKKGIRKGFILGIGMGIAWLILYSSYALGFWFGSRLVVNEGPKCPQNGTVNINSTHPSLYEPIKGNYTAGRLLIVFFSIVTGAIAIGQAGPNIQAISTARGACHLIFSIIDRTPKIDSASTEGKKPSSLTGNISFKNVWFRYPTRPDVPVLQGMTLDVKVGQTVALVGSSGCGKSTSVQLIQRFYDPLFGSIEIDGNDIKELNLKWLREQIGIVSQEPILFGTTIKENIRYGREGVSDSDIEKAAKNANAFNFIDKLPEKFDTLVGERGTQLSGGQKQRIAIARALVRNPKILLLDEATSALDTESEATVQNALDKARQGRTTLVIAHRLSTVRNADIICGFRQGVLVEMGCHEDLMLNEGGVYYQLVTMQSRQAALDAEAAKSTDNAIEADIVPPDPDAIPEVEKLVKADDPEEENFAEKLSGSLRGSLRALKRVGAGFGFSGPSIGRLHHNEEQDEINMAKKLAFEEEVTKPAPVSKIVAMNKKEWVYILFGCLACIINGSENPVFAVVFTTLLAAFIEIEPDLQKSQSERYSLAFVGMGGALIISQFLMNYMFANSGERLTMRLRKLTFKSMLRQNIAWFDDHKNNVGALCTRLARDASSVQGATGSRVGLILQNFSNIGIGIILAFVLNWRLTLVMCAFLPLIVITGVLETRVLTGVAANDKKELEKAGKVALEAVENIRTVASLTKENKFYSMYNDMLQIPYKNSLKKAWVFGLSFAISQSIVYIIFGVAFLFGAFLIQRGHADFNRVFAVVSVVIFGAMGIGQAIAFAPDYTKARVAAARLFHLFDRVPPIDIYSPKGKILPNFDGRVRFEEVRFRYPTRPEIPILQGLNLKVIPGQTLALVGSSGCGKSTTVSLIERFYDSLTGTCLVDGVNIKDLNLDWFRRQCGIVSQEPILFDASIAENIAYGDNSRKVTIDEVITAAKNSNIHSFISSLPNGYDTNVGDRGTQLSGGQKQRVAIARALVRKPKILLLDEATSALDTESEKIVQEALDQARAGRTCIVIAHRLSTIQDADAIAVFHKGRVCELGKHSELLEKKGIYWNLQQVQAGAGKN</sequence>
<proteinExistence type="inferred from homology"/>
<gene>
    <name evidence="16" type="ORF">DGYR_LOCUS6133</name>
</gene>
<feature type="transmembrane region" description="Helical" evidence="13">
    <location>
        <begin position="202"/>
        <end position="224"/>
    </location>
</feature>
<keyword evidence="6" id="KW-0547">Nucleotide-binding</keyword>
<evidence type="ECO:0000256" key="8">
    <source>
        <dbReference type="ARBA" id="ARBA00022967"/>
    </source>
</evidence>
<feature type="transmembrane region" description="Helical" evidence="13">
    <location>
        <begin position="276"/>
        <end position="296"/>
    </location>
</feature>
<evidence type="ECO:0000256" key="6">
    <source>
        <dbReference type="ARBA" id="ARBA00022741"/>
    </source>
</evidence>
<dbReference type="SUPFAM" id="SSF90123">
    <property type="entry name" value="ABC transporter transmembrane region"/>
    <property type="match status" value="2"/>
</dbReference>
<feature type="domain" description="ABC transmembrane type-1" evidence="15">
    <location>
        <begin position="862"/>
        <end position="1149"/>
    </location>
</feature>
<dbReference type="CDD" id="cd18577">
    <property type="entry name" value="ABC_6TM_Pgp_ABCB1_D1_like"/>
    <property type="match status" value="1"/>
</dbReference>
<comment type="similarity">
    <text evidence="2">Belongs to the ABC transporter superfamily. ABCB family. Multidrug resistance exporter (TC 3.A.1.201) subfamily.</text>
</comment>
<evidence type="ECO:0000259" key="15">
    <source>
        <dbReference type="PROSITE" id="PS50929"/>
    </source>
</evidence>
<keyword evidence="4 13" id="KW-0812">Transmembrane</keyword>
<keyword evidence="5" id="KW-0677">Repeat</keyword>
<feature type="domain" description="ABC transporter" evidence="14">
    <location>
        <begin position="503"/>
        <end position="739"/>
    </location>
</feature>
<keyword evidence="9 13" id="KW-1133">Transmembrane helix</keyword>
<dbReference type="FunFam" id="1.20.1560.10:FF:000046">
    <property type="entry name" value="ATP-binding cassette subfamily B member 11"/>
    <property type="match status" value="1"/>
</dbReference>
<feature type="transmembrane region" description="Helical" evidence="13">
    <location>
        <begin position="97"/>
        <end position="123"/>
    </location>
</feature>
<dbReference type="InterPro" id="IPR011527">
    <property type="entry name" value="ABC1_TM_dom"/>
</dbReference>
<keyword evidence="3" id="KW-0813">Transport</keyword>
<feature type="transmembrane region" description="Helical" evidence="13">
    <location>
        <begin position="1084"/>
        <end position="1111"/>
    </location>
</feature>
<dbReference type="FunFam" id="3.40.50.300:FF:000479">
    <property type="entry name" value="Multidrug resistance protein 1A"/>
    <property type="match status" value="2"/>
</dbReference>
<keyword evidence="8" id="KW-1278">Translocase</keyword>
<evidence type="ECO:0000313" key="16">
    <source>
        <dbReference type="EMBL" id="CAD5117623.1"/>
    </source>
</evidence>
<keyword evidence="17" id="KW-1185">Reference proteome</keyword>
<dbReference type="PANTHER" id="PTHR43394">
    <property type="entry name" value="ATP-DEPENDENT PERMEASE MDL1, MITOCHONDRIAL"/>
    <property type="match status" value="1"/>
</dbReference>
<name>A0A7I8VPG4_9ANNE</name>
<evidence type="ECO:0000256" key="5">
    <source>
        <dbReference type="ARBA" id="ARBA00022737"/>
    </source>
</evidence>
<evidence type="ECO:0000256" key="9">
    <source>
        <dbReference type="ARBA" id="ARBA00022989"/>
    </source>
</evidence>
<keyword evidence="7" id="KW-0067">ATP-binding</keyword>
<dbReference type="Gene3D" id="1.20.1560.10">
    <property type="entry name" value="ABC transporter type 1, transmembrane domain"/>
    <property type="match status" value="1"/>
</dbReference>
<dbReference type="CDD" id="cd18578">
    <property type="entry name" value="ABC_6TM_Pgp_ABCB1_D2_like"/>
    <property type="match status" value="1"/>
</dbReference>
<dbReference type="PROSITE" id="PS50929">
    <property type="entry name" value="ABC_TM1F"/>
    <property type="match status" value="2"/>
</dbReference>
<organism evidence="16 17">
    <name type="scientific">Dimorphilus gyrociliatus</name>
    <dbReference type="NCBI Taxonomy" id="2664684"/>
    <lineage>
        <taxon>Eukaryota</taxon>
        <taxon>Metazoa</taxon>
        <taxon>Spiralia</taxon>
        <taxon>Lophotrochozoa</taxon>
        <taxon>Annelida</taxon>
        <taxon>Polychaeta</taxon>
        <taxon>Polychaeta incertae sedis</taxon>
        <taxon>Dinophilidae</taxon>
        <taxon>Dimorphilus</taxon>
    </lineage>
</organism>
<reference evidence="16 17" key="1">
    <citation type="submission" date="2020-08" db="EMBL/GenBank/DDBJ databases">
        <authorList>
            <person name="Hejnol A."/>
        </authorList>
    </citation>
    <scope>NUCLEOTIDE SEQUENCE [LARGE SCALE GENOMIC DNA]</scope>
</reference>
<evidence type="ECO:0000256" key="12">
    <source>
        <dbReference type="SAM" id="MobiDB-lite"/>
    </source>
</evidence>
<evidence type="ECO:0000313" key="17">
    <source>
        <dbReference type="Proteomes" id="UP000549394"/>
    </source>
</evidence>
<dbReference type="Pfam" id="PF00664">
    <property type="entry name" value="ABC_membrane"/>
    <property type="match status" value="2"/>
</dbReference>
<evidence type="ECO:0000256" key="2">
    <source>
        <dbReference type="ARBA" id="ARBA00007577"/>
    </source>
</evidence>
<dbReference type="InterPro" id="IPR036640">
    <property type="entry name" value="ABC1_TM_sf"/>
</dbReference>
<dbReference type="GO" id="GO:0015421">
    <property type="term" value="F:ABC-type oligopeptide transporter activity"/>
    <property type="evidence" value="ECO:0007669"/>
    <property type="project" value="TreeGrafter"/>
</dbReference>
<feature type="domain" description="ABC transporter" evidence="14">
    <location>
        <begin position="1184"/>
        <end position="1422"/>
    </location>
</feature>
<evidence type="ECO:0000256" key="11">
    <source>
        <dbReference type="ARBA" id="ARBA00023180"/>
    </source>
</evidence>
<dbReference type="OrthoDB" id="6500128at2759"/>
<keyword evidence="10 13" id="KW-0472">Membrane</keyword>
<comment type="subcellular location">
    <subcellularLocation>
        <location evidence="1">Membrane</location>
        <topology evidence="1">Multi-pass membrane protein</topology>
    </subcellularLocation>
</comment>
<dbReference type="PROSITE" id="PS00211">
    <property type="entry name" value="ABC_TRANSPORTER_1"/>
    <property type="match status" value="2"/>
</dbReference>
<dbReference type="Gene3D" id="3.40.50.300">
    <property type="entry name" value="P-loop containing nucleotide triphosphate hydrolases"/>
    <property type="match status" value="2"/>
</dbReference>
<feature type="compositionally biased region" description="Pro residues" evidence="12">
    <location>
        <begin position="48"/>
        <end position="58"/>
    </location>
</feature>
<feature type="transmembrane region" description="Helical" evidence="13">
    <location>
        <begin position="438"/>
        <end position="457"/>
    </location>
</feature>
<dbReference type="SUPFAM" id="SSF52540">
    <property type="entry name" value="P-loop containing nucleoside triphosphate hydrolases"/>
    <property type="match status" value="2"/>
</dbReference>